<sequence>MEEHPDSSLYTSKVEQYIKPENLANIEAPEIKTMADLHGLIMRNDIIAIDSFEKLREINKQIEVDKDLRKKYDGKLFIFIFQMTSDGKMRGGSKSQFDVDIVLFTEKFDDYRENYIYVDKNRYNELPATDLKYSIYHKAMLVPEPSGNLPQPEADPQVQIKPTGNLILTEF</sequence>
<proteinExistence type="predicted"/>
<name>A0ABW5SDJ4_9FLAO</name>
<dbReference type="RefSeq" id="WP_379046286.1">
    <property type="nucleotide sequence ID" value="NZ_JBHULZ010000033.1"/>
</dbReference>
<dbReference type="SUPFAM" id="SSF52540">
    <property type="entry name" value="P-loop containing nucleoside triphosphate hydrolases"/>
    <property type="match status" value="1"/>
</dbReference>
<protein>
    <submittedName>
        <fullName evidence="1">Uncharacterized protein</fullName>
    </submittedName>
</protein>
<dbReference type="Gene3D" id="3.40.50.300">
    <property type="entry name" value="P-loop containing nucleotide triphosphate hydrolases"/>
    <property type="match status" value="1"/>
</dbReference>
<dbReference type="InterPro" id="IPR027417">
    <property type="entry name" value="P-loop_NTPase"/>
</dbReference>
<evidence type="ECO:0000313" key="1">
    <source>
        <dbReference type="EMBL" id="MFD2697782.1"/>
    </source>
</evidence>
<organism evidence="1 2">
    <name type="scientific">Mesonia sediminis</name>
    <dbReference type="NCBI Taxonomy" id="1703946"/>
    <lineage>
        <taxon>Bacteria</taxon>
        <taxon>Pseudomonadati</taxon>
        <taxon>Bacteroidota</taxon>
        <taxon>Flavobacteriia</taxon>
        <taxon>Flavobacteriales</taxon>
        <taxon>Flavobacteriaceae</taxon>
        <taxon>Mesonia</taxon>
    </lineage>
</organism>
<accession>A0ABW5SDJ4</accession>
<gene>
    <name evidence="1" type="ORF">ACFSQ0_07235</name>
</gene>
<dbReference type="EMBL" id="JBHULZ010000033">
    <property type="protein sequence ID" value="MFD2697782.1"/>
    <property type="molecule type" value="Genomic_DNA"/>
</dbReference>
<reference evidence="2" key="1">
    <citation type="journal article" date="2019" name="Int. J. Syst. Evol. Microbiol.">
        <title>The Global Catalogue of Microorganisms (GCM) 10K type strain sequencing project: providing services to taxonomists for standard genome sequencing and annotation.</title>
        <authorList>
            <consortium name="The Broad Institute Genomics Platform"/>
            <consortium name="The Broad Institute Genome Sequencing Center for Infectious Disease"/>
            <person name="Wu L."/>
            <person name="Ma J."/>
        </authorList>
    </citation>
    <scope>NUCLEOTIDE SEQUENCE [LARGE SCALE GENOMIC DNA]</scope>
    <source>
        <strain evidence="2">KCTC 42255</strain>
    </source>
</reference>
<dbReference type="Proteomes" id="UP001597357">
    <property type="component" value="Unassembled WGS sequence"/>
</dbReference>
<keyword evidence="2" id="KW-1185">Reference proteome</keyword>
<evidence type="ECO:0000313" key="2">
    <source>
        <dbReference type="Proteomes" id="UP001597357"/>
    </source>
</evidence>
<comment type="caution">
    <text evidence="1">The sequence shown here is derived from an EMBL/GenBank/DDBJ whole genome shotgun (WGS) entry which is preliminary data.</text>
</comment>